<evidence type="ECO:0000313" key="5">
    <source>
        <dbReference type="EMBL" id="SHF69806.1"/>
    </source>
</evidence>
<dbReference type="Gene3D" id="3.10.580.10">
    <property type="entry name" value="CBS-domain"/>
    <property type="match status" value="1"/>
</dbReference>
<sequence length="205" mass="22739">MRVQDIMTRPVTTVRPETTVREAATLLAVNGFTALPVVTDEDEVVGILTEMDVMRNRIQRDPRSQLLREPSPDQPPPATVGDVMSSPALTMPRWADVAEIVKVMIDRGVRSIPVTDGARLVGIVTRRDVVRTLTRDDATIEADVRHRLEIYGGFDRWSVRVRQGVVTIGDVFDDPTDEHVARVLAQAVPGVTHVEIHRPQVGQQA</sequence>
<accession>A0A1M5DS98</accession>
<keyword evidence="6" id="KW-1185">Reference proteome</keyword>
<dbReference type="SMART" id="SM00116">
    <property type="entry name" value="CBS"/>
    <property type="match status" value="2"/>
</dbReference>
<dbReference type="Proteomes" id="UP000184501">
    <property type="component" value="Unassembled WGS sequence"/>
</dbReference>
<dbReference type="InterPro" id="IPR000644">
    <property type="entry name" value="CBS_dom"/>
</dbReference>
<evidence type="ECO:0000256" key="1">
    <source>
        <dbReference type="ARBA" id="ARBA00023122"/>
    </source>
</evidence>
<evidence type="ECO:0000256" key="3">
    <source>
        <dbReference type="SAM" id="MobiDB-lite"/>
    </source>
</evidence>
<feature type="domain" description="CBS" evidence="4">
    <location>
        <begin position="84"/>
        <end position="139"/>
    </location>
</feature>
<dbReference type="SUPFAM" id="SSF54631">
    <property type="entry name" value="CBS-domain pair"/>
    <property type="match status" value="1"/>
</dbReference>
<dbReference type="EMBL" id="FQVN01000004">
    <property type="protein sequence ID" value="SHF69806.1"/>
    <property type="molecule type" value="Genomic_DNA"/>
</dbReference>
<proteinExistence type="predicted"/>
<protein>
    <submittedName>
        <fullName evidence="5">CBS domain-containing protein</fullName>
    </submittedName>
</protein>
<reference evidence="5 6" key="1">
    <citation type="submission" date="2016-11" db="EMBL/GenBank/DDBJ databases">
        <authorList>
            <person name="Jaros S."/>
            <person name="Januszkiewicz K."/>
            <person name="Wedrychowicz H."/>
        </authorList>
    </citation>
    <scope>NUCLEOTIDE SEQUENCE [LARGE SCALE GENOMIC DNA]</scope>
    <source>
        <strain evidence="5 6">DSM 44523</strain>
    </source>
</reference>
<dbReference type="PANTHER" id="PTHR43080">
    <property type="entry name" value="CBS DOMAIN-CONTAINING PROTEIN CBSX3, MITOCHONDRIAL"/>
    <property type="match status" value="1"/>
</dbReference>
<name>A0A1M5DS98_STRHI</name>
<dbReference type="InterPro" id="IPR051257">
    <property type="entry name" value="Diverse_CBS-Domain"/>
</dbReference>
<evidence type="ECO:0000256" key="2">
    <source>
        <dbReference type="PROSITE-ProRule" id="PRU00703"/>
    </source>
</evidence>
<dbReference type="InterPro" id="IPR046342">
    <property type="entry name" value="CBS_dom_sf"/>
</dbReference>
<dbReference type="PROSITE" id="PS51371">
    <property type="entry name" value="CBS"/>
    <property type="match status" value="2"/>
</dbReference>
<organism evidence="5 6">
    <name type="scientific">Streptoalloteichus hindustanus</name>
    <dbReference type="NCBI Taxonomy" id="2017"/>
    <lineage>
        <taxon>Bacteria</taxon>
        <taxon>Bacillati</taxon>
        <taxon>Actinomycetota</taxon>
        <taxon>Actinomycetes</taxon>
        <taxon>Pseudonocardiales</taxon>
        <taxon>Pseudonocardiaceae</taxon>
        <taxon>Streptoalloteichus</taxon>
    </lineage>
</organism>
<gene>
    <name evidence="5" type="ORF">SAMN05444320_104583</name>
</gene>
<evidence type="ECO:0000313" key="6">
    <source>
        <dbReference type="Proteomes" id="UP000184501"/>
    </source>
</evidence>
<feature type="region of interest" description="Disordered" evidence="3">
    <location>
        <begin position="60"/>
        <end position="85"/>
    </location>
</feature>
<feature type="domain" description="CBS" evidence="4">
    <location>
        <begin position="7"/>
        <end position="66"/>
    </location>
</feature>
<keyword evidence="1 2" id="KW-0129">CBS domain</keyword>
<dbReference type="PANTHER" id="PTHR43080:SF2">
    <property type="entry name" value="CBS DOMAIN-CONTAINING PROTEIN"/>
    <property type="match status" value="1"/>
</dbReference>
<dbReference type="AlphaFoldDB" id="A0A1M5DS98"/>
<dbReference type="STRING" id="2017.SAMN05444320_104583"/>
<evidence type="ECO:0000259" key="4">
    <source>
        <dbReference type="PROSITE" id="PS51371"/>
    </source>
</evidence>
<dbReference type="OrthoDB" id="9799454at2"/>
<dbReference type="RefSeq" id="WP_073483707.1">
    <property type="nucleotide sequence ID" value="NZ_FQVN01000004.1"/>
</dbReference>
<dbReference type="Pfam" id="PF00571">
    <property type="entry name" value="CBS"/>
    <property type="match status" value="2"/>
</dbReference>